<gene>
    <name evidence="9" type="ORF">SAMN05192573_101577</name>
</gene>
<keyword evidence="4" id="KW-0472">Membrane</keyword>
<keyword evidence="5" id="KW-0998">Cell outer membrane</keyword>
<name>A0A1G7PIR9_9SPHI</name>
<feature type="domain" description="SusD-like N-terminal" evidence="8">
    <location>
        <begin position="105"/>
        <end position="235"/>
    </location>
</feature>
<dbReference type="Pfam" id="PF07980">
    <property type="entry name" value="SusD_RagB"/>
    <property type="match status" value="1"/>
</dbReference>
<evidence type="ECO:0000256" key="6">
    <source>
        <dbReference type="SAM" id="MobiDB-lite"/>
    </source>
</evidence>
<dbReference type="InterPro" id="IPR011990">
    <property type="entry name" value="TPR-like_helical_dom_sf"/>
</dbReference>
<dbReference type="InterPro" id="IPR012944">
    <property type="entry name" value="SusD_RagB_dom"/>
</dbReference>
<feature type="domain" description="RagB/SusD" evidence="7">
    <location>
        <begin position="356"/>
        <end position="532"/>
    </location>
</feature>
<reference evidence="10" key="1">
    <citation type="submission" date="2016-10" db="EMBL/GenBank/DDBJ databases">
        <authorList>
            <person name="Varghese N."/>
            <person name="Submissions S."/>
        </authorList>
    </citation>
    <scope>NUCLEOTIDE SEQUENCE [LARGE SCALE GENOMIC DNA]</scope>
    <source>
        <strain evidence="10">Gh-67</strain>
    </source>
</reference>
<protein>
    <submittedName>
        <fullName evidence="9">Starch-binding associating with outer membrane</fullName>
    </submittedName>
</protein>
<dbReference type="CDD" id="cd08977">
    <property type="entry name" value="SusD"/>
    <property type="match status" value="1"/>
</dbReference>
<sequence>MKTFQRIKFKAIGITAIMLLFVIAGCRKELDYTPEVFVSAQSLYKDQAGAIAGVTGIYQQLQTLKKSDYQLIGVIGTDEARCAYQAQGYGSYWAGVVGIDVYDLTFNSQNADISGFWSVCYKGIANANAAVLNIPQIKNFGDASLQNRLVGEARFLRAVYYFYLVQLFGDVPMPLENTAFDNGVPRTPQATVYNQIISDLKFASTNCWAKSQLGASAAGRANMEAAKALLGKVYLTLHDYQNAKTTFEELINGNKLTLLANYADLFDGQHENNTESLFEIQYSTDNNNNTQGLQNLYGSYAGPPVPFQQFNQHTPGYGGTVITSTAFYADTVFAKPYSWAYQYDARYKASISHDRYDSNGNTMSWWADPGLPTVKKYDISSSDIDVYHSGKNLYYLRAADVFLMYAETLNELGQTQAALVPLNKIRERAFGNSSVNYALTDQVSMREIILDERARELGAEGWRWFDLKRTGTLISRVKRYDDPKRDFMKKNNSSTDPHPTQEISSKNLLYPIPLSELQNNAALGLKAQNPGY</sequence>
<dbReference type="STRING" id="551996.SAMN05192573_101577"/>
<evidence type="ECO:0000313" key="10">
    <source>
        <dbReference type="Proteomes" id="UP000199705"/>
    </source>
</evidence>
<feature type="region of interest" description="Disordered" evidence="6">
    <location>
        <begin position="484"/>
        <end position="504"/>
    </location>
</feature>
<comment type="similarity">
    <text evidence="2">Belongs to the SusD family.</text>
</comment>
<dbReference type="SUPFAM" id="SSF48452">
    <property type="entry name" value="TPR-like"/>
    <property type="match status" value="1"/>
</dbReference>
<dbReference type="EMBL" id="FNCG01000001">
    <property type="protein sequence ID" value="SDF86272.1"/>
    <property type="molecule type" value="Genomic_DNA"/>
</dbReference>
<dbReference type="AlphaFoldDB" id="A0A1G7PIR9"/>
<evidence type="ECO:0000256" key="2">
    <source>
        <dbReference type="ARBA" id="ARBA00006275"/>
    </source>
</evidence>
<dbReference type="GO" id="GO:0009279">
    <property type="term" value="C:cell outer membrane"/>
    <property type="evidence" value="ECO:0007669"/>
    <property type="project" value="UniProtKB-SubCell"/>
</dbReference>
<dbReference type="Pfam" id="PF14322">
    <property type="entry name" value="SusD-like_3"/>
    <property type="match status" value="1"/>
</dbReference>
<evidence type="ECO:0000256" key="4">
    <source>
        <dbReference type="ARBA" id="ARBA00023136"/>
    </source>
</evidence>
<evidence type="ECO:0000256" key="3">
    <source>
        <dbReference type="ARBA" id="ARBA00022729"/>
    </source>
</evidence>
<dbReference type="RefSeq" id="WP_091162772.1">
    <property type="nucleotide sequence ID" value="NZ_FNCG01000001.1"/>
</dbReference>
<evidence type="ECO:0000313" key="9">
    <source>
        <dbReference type="EMBL" id="SDF86272.1"/>
    </source>
</evidence>
<evidence type="ECO:0000256" key="1">
    <source>
        <dbReference type="ARBA" id="ARBA00004442"/>
    </source>
</evidence>
<keyword evidence="10" id="KW-1185">Reference proteome</keyword>
<proteinExistence type="inferred from homology"/>
<accession>A0A1G7PIR9</accession>
<dbReference type="Gene3D" id="1.25.40.390">
    <property type="match status" value="1"/>
</dbReference>
<comment type="subcellular location">
    <subcellularLocation>
        <location evidence="1">Cell outer membrane</location>
    </subcellularLocation>
</comment>
<evidence type="ECO:0000259" key="8">
    <source>
        <dbReference type="Pfam" id="PF14322"/>
    </source>
</evidence>
<keyword evidence="3" id="KW-0732">Signal</keyword>
<organism evidence="9 10">
    <name type="scientific">Mucilaginibacter gossypii</name>
    <dbReference type="NCBI Taxonomy" id="551996"/>
    <lineage>
        <taxon>Bacteria</taxon>
        <taxon>Pseudomonadati</taxon>
        <taxon>Bacteroidota</taxon>
        <taxon>Sphingobacteriia</taxon>
        <taxon>Sphingobacteriales</taxon>
        <taxon>Sphingobacteriaceae</taxon>
        <taxon>Mucilaginibacter</taxon>
    </lineage>
</organism>
<dbReference type="Proteomes" id="UP000199705">
    <property type="component" value="Unassembled WGS sequence"/>
</dbReference>
<feature type="compositionally biased region" description="Polar residues" evidence="6">
    <location>
        <begin position="490"/>
        <end position="504"/>
    </location>
</feature>
<dbReference type="PROSITE" id="PS51257">
    <property type="entry name" value="PROKAR_LIPOPROTEIN"/>
    <property type="match status" value="1"/>
</dbReference>
<dbReference type="InterPro" id="IPR033985">
    <property type="entry name" value="SusD-like_N"/>
</dbReference>
<evidence type="ECO:0000259" key="7">
    <source>
        <dbReference type="Pfam" id="PF07980"/>
    </source>
</evidence>
<evidence type="ECO:0000256" key="5">
    <source>
        <dbReference type="ARBA" id="ARBA00023237"/>
    </source>
</evidence>